<comment type="caution">
    <text evidence="6">The sequence shown here is derived from an EMBL/GenBank/DDBJ whole genome shotgun (WGS) entry which is preliminary data.</text>
</comment>
<dbReference type="CDD" id="cd08440">
    <property type="entry name" value="PBP2_LTTR_like_4"/>
    <property type="match status" value="1"/>
</dbReference>
<comment type="similarity">
    <text evidence="1">Belongs to the LysR transcriptional regulatory family.</text>
</comment>
<dbReference type="PANTHER" id="PTHR30419:SF30">
    <property type="entry name" value="LYSR FAMILY TRANSCRIPTIONAL REGULATOR"/>
    <property type="match status" value="1"/>
</dbReference>
<dbReference type="Gene3D" id="1.10.10.10">
    <property type="entry name" value="Winged helix-like DNA-binding domain superfamily/Winged helix DNA-binding domain"/>
    <property type="match status" value="1"/>
</dbReference>
<dbReference type="InterPro" id="IPR036388">
    <property type="entry name" value="WH-like_DNA-bd_sf"/>
</dbReference>
<dbReference type="PROSITE" id="PS50931">
    <property type="entry name" value="HTH_LYSR"/>
    <property type="match status" value="1"/>
</dbReference>
<dbReference type="Gene3D" id="3.40.190.10">
    <property type="entry name" value="Periplasmic binding protein-like II"/>
    <property type="match status" value="2"/>
</dbReference>
<keyword evidence="2" id="KW-0805">Transcription regulation</keyword>
<evidence type="ECO:0000256" key="3">
    <source>
        <dbReference type="ARBA" id="ARBA00023125"/>
    </source>
</evidence>
<keyword evidence="7" id="KW-1185">Reference proteome</keyword>
<dbReference type="Pfam" id="PF00126">
    <property type="entry name" value="HTH_1"/>
    <property type="match status" value="1"/>
</dbReference>
<dbReference type="SUPFAM" id="SSF53850">
    <property type="entry name" value="Periplasmic binding protein-like II"/>
    <property type="match status" value="1"/>
</dbReference>
<gene>
    <name evidence="6" type="ORF">LL252_04810</name>
</gene>
<keyword evidence="4" id="KW-0804">Transcription</keyword>
<dbReference type="PANTHER" id="PTHR30419">
    <property type="entry name" value="HTH-TYPE TRANSCRIPTIONAL REGULATOR YBHD"/>
    <property type="match status" value="1"/>
</dbReference>
<dbReference type="SUPFAM" id="SSF46785">
    <property type="entry name" value="Winged helix' DNA-binding domain"/>
    <property type="match status" value="1"/>
</dbReference>
<dbReference type="GO" id="GO:0003677">
    <property type="term" value="F:DNA binding"/>
    <property type="evidence" value="ECO:0007669"/>
    <property type="project" value="UniProtKB-KW"/>
</dbReference>
<dbReference type="EMBL" id="JAJGNA010000004">
    <property type="protein sequence ID" value="MCC4307886.1"/>
    <property type="molecule type" value="Genomic_DNA"/>
</dbReference>
<accession>A0A9Q3UKV3</accession>
<dbReference type="InterPro" id="IPR036390">
    <property type="entry name" value="WH_DNA-bd_sf"/>
</dbReference>
<dbReference type="InterPro" id="IPR000847">
    <property type="entry name" value="LysR_HTH_N"/>
</dbReference>
<proteinExistence type="inferred from homology"/>
<dbReference type="GO" id="GO:0005829">
    <property type="term" value="C:cytosol"/>
    <property type="evidence" value="ECO:0007669"/>
    <property type="project" value="TreeGrafter"/>
</dbReference>
<dbReference type="Pfam" id="PF03466">
    <property type="entry name" value="LysR_substrate"/>
    <property type="match status" value="1"/>
</dbReference>
<dbReference type="RefSeq" id="WP_228233260.1">
    <property type="nucleotide sequence ID" value="NZ_JAJGNA010000004.1"/>
</dbReference>
<feature type="domain" description="HTH lysR-type" evidence="5">
    <location>
        <begin position="6"/>
        <end position="63"/>
    </location>
</feature>
<evidence type="ECO:0000256" key="2">
    <source>
        <dbReference type="ARBA" id="ARBA00023015"/>
    </source>
</evidence>
<evidence type="ECO:0000256" key="4">
    <source>
        <dbReference type="ARBA" id="ARBA00023163"/>
    </source>
</evidence>
<evidence type="ECO:0000259" key="5">
    <source>
        <dbReference type="PROSITE" id="PS50931"/>
    </source>
</evidence>
<organism evidence="6 7">
    <name type="scientific">Alloalcanivorax marinus</name>
    <dbReference type="NCBI Taxonomy" id="1177169"/>
    <lineage>
        <taxon>Bacteria</taxon>
        <taxon>Pseudomonadati</taxon>
        <taxon>Pseudomonadota</taxon>
        <taxon>Gammaproteobacteria</taxon>
        <taxon>Oceanospirillales</taxon>
        <taxon>Alcanivoracaceae</taxon>
        <taxon>Alloalcanivorax</taxon>
    </lineage>
</organism>
<name>A0A9Q3UKV3_9GAMM</name>
<evidence type="ECO:0000256" key="1">
    <source>
        <dbReference type="ARBA" id="ARBA00009437"/>
    </source>
</evidence>
<dbReference type="InterPro" id="IPR005119">
    <property type="entry name" value="LysR_subst-bd"/>
</dbReference>
<protein>
    <submittedName>
        <fullName evidence="6">LysR family transcriptional regulator</fullName>
    </submittedName>
</protein>
<dbReference type="Proteomes" id="UP001108027">
    <property type="component" value="Unassembled WGS sequence"/>
</dbReference>
<dbReference type="GO" id="GO:0003700">
    <property type="term" value="F:DNA-binding transcription factor activity"/>
    <property type="evidence" value="ECO:0007669"/>
    <property type="project" value="InterPro"/>
</dbReference>
<keyword evidence="3" id="KW-0238">DNA-binding</keyword>
<dbReference type="InterPro" id="IPR050950">
    <property type="entry name" value="HTH-type_LysR_regulators"/>
</dbReference>
<dbReference type="AlphaFoldDB" id="A0A9Q3UKV3"/>
<sequence>MPIDDIELKHLRVFVAVAETLNFSYASQACGVSQSTVSTIVKQLECKLGVKLIDRTTRRVALTRMGEEFLPGIQRTLLEIDRQIDGVKSLHSLSGGQVHIACVPSVALRLIPKVLQRLKADYPKVAVKVSEVPRGESMQMVRNSAADLAIANEPPNLSELNSEPIMKDVFALVMRRDHKLAARKRVRWVDALEAGLVMMATRTGIRLEIEHGLPPGMLRDKVAYEAVNPSTLLSMVKHDIGVAPLPSLAWPSRADPELTVRPLYAPVVQRQLRLIWRSDRSLSPAAAVCRVLVAEEAENLKKELGLAGN</sequence>
<dbReference type="FunFam" id="1.10.10.10:FF:000001">
    <property type="entry name" value="LysR family transcriptional regulator"/>
    <property type="match status" value="1"/>
</dbReference>
<evidence type="ECO:0000313" key="6">
    <source>
        <dbReference type="EMBL" id="MCC4307886.1"/>
    </source>
</evidence>
<reference evidence="6" key="1">
    <citation type="submission" date="2021-10" db="EMBL/GenBank/DDBJ databases">
        <title>The diversity and Nitrogen Metabolism of Culturable Nitrate-Utilizing Bacteria Within the Oxygen Minimum Zone of the Changjiang (Yangtze River)Estuary.</title>
        <authorList>
            <person name="Zhang D."/>
            <person name="Zheng J."/>
            <person name="Liu S."/>
            <person name="He W."/>
        </authorList>
    </citation>
    <scope>NUCLEOTIDE SEQUENCE</scope>
    <source>
        <strain evidence="6">FXH-223</strain>
    </source>
</reference>
<evidence type="ECO:0000313" key="7">
    <source>
        <dbReference type="Proteomes" id="UP001108027"/>
    </source>
</evidence>